<dbReference type="PANTHER" id="PTHR10078:SF28">
    <property type="entry name" value="INTERLEUKIN-1 RECEPTOR ANTAGONIST PROTEIN"/>
    <property type="match status" value="1"/>
</dbReference>
<dbReference type="GO" id="GO:0005615">
    <property type="term" value="C:extracellular space"/>
    <property type="evidence" value="ECO:0007669"/>
    <property type="project" value="InterPro"/>
</dbReference>
<dbReference type="InterPro" id="IPR000975">
    <property type="entry name" value="IL-1_fam"/>
</dbReference>
<comment type="function">
    <text evidence="7">Anti-inflammatory antagonist of interleukin-1 family of proinflammatory cytokines such as interleukin-1beta/IL1B and interleukin-1alpha/IL1A. Protects from immune dysregulation and uncontrolled systemic inflammation triggered by IL1 for a range of innate stimulatory agents such as pathogens.</text>
</comment>
<dbReference type="InterPro" id="IPR003297">
    <property type="entry name" value="IL-1RA/IL-36"/>
</dbReference>
<dbReference type="GO" id="GO:0005125">
    <property type="term" value="F:cytokine activity"/>
    <property type="evidence" value="ECO:0007669"/>
    <property type="project" value="UniProtKB-UniRule"/>
</dbReference>
<protein>
    <recommendedName>
        <fullName evidence="8">Interleukin-1</fullName>
    </recommendedName>
</protein>
<dbReference type="GO" id="GO:0010628">
    <property type="term" value="P:positive regulation of gene expression"/>
    <property type="evidence" value="ECO:0007669"/>
    <property type="project" value="TreeGrafter"/>
</dbReference>
<dbReference type="Proteomes" id="UP000694380">
    <property type="component" value="Unplaced"/>
</dbReference>
<evidence type="ECO:0000256" key="8">
    <source>
        <dbReference type="RuleBase" id="RU003753"/>
    </source>
</evidence>
<accession>A0A8C3IEU1</accession>
<dbReference type="OMA" id="WDGEMKE"/>
<dbReference type="Gene3D" id="2.80.10.50">
    <property type="match status" value="1"/>
</dbReference>
<dbReference type="InterPro" id="IPR020877">
    <property type="entry name" value="IL-1_CS"/>
</dbReference>
<dbReference type="PRINTS" id="PR01360">
    <property type="entry name" value="INTRLEUKIN1X"/>
</dbReference>
<dbReference type="PANTHER" id="PTHR10078">
    <property type="entry name" value="INTERLEUKIN-1 FAMILY MEMBER"/>
    <property type="match status" value="1"/>
</dbReference>
<evidence type="ECO:0000256" key="3">
    <source>
        <dbReference type="ARBA" id="ARBA00022525"/>
    </source>
</evidence>
<dbReference type="PRINTS" id="PR00264">
    <property type="entry name" value="INTERLEUKIN1"/>
</dbReference>
<dbReference type="GO" id="GO:0005149">
    <property type="term" value="F:interleukin-1 receptor binding"/>
    <property type="evidence" value="ECO:0007669"/>
    <property type="project" value="UniProtKB-UniRule"/>
</dbReference>
<gene>
    <name evidence="9" type="primary">LOC101949597</name>
</gene>
<comment type="similarity">
    <text evidence="2 8">Belongs to the IL-1 family.</text>
</comment>
<evidence type="ECO:0000256" key="5">
    <source>
        <dbReference type="ARBA" id="ARBA00023157"/>
    </source>
</evidence>
<dbReference type="GO" id="GO:0071222">
    <property type="term" value="P:cellular response to lipopolysaccharide"/>
    <property type="evidence" value="ECO:0007669"/>
    <property type="project" value="TreeGrafter"/>
</dbReference>
<keyword evidence="3 8" id="KW-0964">Secreted</keyword>
<reference evidence="9" key="2">
    <citation type="submission" date="2025-09" db="UniProtKB">
        <authorList>
            <consortium name="Ensembl"/>
        </authorList>
    </citation>
    <scope>IDENTIFICATION</scope>
</reference>
<evidence type="ECO:0000256" key="1">
    <source>
        <dbReference type="ARBA" id="ARBA00004613"/>
    </source>
</evidence>
<dbReference type="Ensembl" id="ENSCPBT00000039022.1">
    <property type="protein sequence ID" value="ENSCPBP00000033208.1"/>
    <property type="gene ID" value="ENSCPBG00000023252.1"/>
</dbReference>
<reference evidence="9" key="1">
    <citation type="submission" date="2025-08" db="UniProtKB">
        <authorList>
            <consortium name="Ensembl"/>
        </authorList>
    </citation>
    <scope>IDENTIFICATION</scope>
</reference>
<evidence type="ECO:0000256" key="7">
    <source>
        <dbReference type="ARBA" id="ARBA00034096"/>
    </source>
</evidence>
<evidence type="ECO:0000256" key="4">
    <source>
        <dbReference type="ARBA" id="ARBA00022729"/>
    </source>
</evidence>
<keyword evidence="10" id="KW-1185">Reference proteome</keyword>
<organism evidence="9 10">
    <name type="scientific">Chrysemys picta bellii</name>
    <name type="common">Western painted turtle</name>
    <name type="synonym">Emys bellii</name>
    <dbReference type="NCBI Taxonomy" id="8478"/>
    <lineage>
        <taxon>Eukaryota</taxon>
        <taxon>Metazoa</taxon>
        <taxon>Chordata</taxon>
        <taxon>Craniata</taxon>
        <taxon>Vertebrata</taxon>
        <taxon>Euteleostomi</taxon>
        <taxon>Archelosauria</taxon>
        <taxon>Testudinata</taxon>
        <taxon>Testudines</taxon>
        <taxon>Cryptodira</taxon>
        <taxon>Durocryptodira</taxon>
        <taxon>Testudinoidea</taxon>
        <taxon>Emydidae</taxon>
        <taxon>Chrysemys</taxon>
    </lineage>
</organism>
<dbReference type="FunFam" id="2.80.10.50:FF:000013">
    <property type="entry name" value="Interleukin-1"/>
    <property type="match status" value="1"/>
</dbReference>
<evidence type="ECO:0000256" key="6">
    <source>
        <dbReference type="ARBA" id="ARBA00023180"/>
    </source>
</evidence>
<dbReference type="GeneTree" id="ENSGT00950000182943"/>
<dbReference type="GO" id="GO:0019221">
    <property type="term" value="P:cytokine-mediated signaling pathway"/>
    <property type="evidence" value="ECO:0007669"/>
    <property type="project" value="TreeGrafter"/>
</dbReference>
<dbReference type="SUPFAM" id="SSF50353">
    <property type="entry name" value="Cytokine"/>
    <property type="match status" value="1"/>
</dbReference>
<keyword evidence="6" id="KW-0325">Glycoprotein</keyword>
<dbReference type="Pfam" id="PF00340">
    <property type="entry name" value="IL1"/>
    <property type="match status" value="1"/>
</dbReference>
<proteinExistence type="inferred from homology"/>
<evidence type="ECO:0000313" key="9">
    <source>
        <dbReference type="Ensembl" id="ENSCPBP00000033208.1"/>
    </source>
</evidence>
<dbReference type="AlphaFoldDB" id="A0A8C3IEU1"/>
<name>A0A8C3IEU1_CHRPI</name>
<dbReference type="PROSITE" id="PS00253">
    <property type="entry name" value="INTERLEUKIN_1"/>
    <property type="match status" value="1"/>
</dbReference>
<evidence type="ECO:0000256" key="2">
    <source>
        <dbReference type="ARBA" id="ARBA00010448"/>
    </source>
</evidence>
<keyword evidence="5" id="KW-1015">Disulfide bond</keyword>
<dbReference type="GO" id="GO:0002437">
    <property type="term" value="P:inflammatory response to antigenic stimulus"/>
    <property type="evidence" value="ECO:0007669"/>
    <property type="project" value="TreeGrafter"/>
</dbReference>
<dbReference type="InterPro" id="IPR008996">
    <property type="entry name" value="IL1/FGF"/>
</dbReference>
<keyword evidence="4" id="KW-0732">Signal</keyword>
<sequence>IMAVPRPSLFTLRDTSQKVVRCHHNHLVASPQTANAPPGKISVVPNQFMDPSHFPIIMGINGGTRCLSCGTSAQPTLMLEDKKIMDLYQNSKEAKRFTFTCSATGSTLRFESVAFPGWYLSTSPRNDQPLRVTNRLGEAEITNFYFKKV</sequence>
<evidence type="ECO:0000313" key="10">
    <source>
        <dbReference type="Proteomes" id="UP000694380"/>
    </source>
</evidence>
<dbReference type="SMART" id="SM00125">
    <property type="entry name" value="IL1"/>
    <property type="match status" value="1"/>
</dbReference>
<comment type="subcellular location">
    <subcellularLocation>
        <location evidence="1 8">Secreted</location>
    </subcellularLocation>
</comment>